<evidence type="ECO:0000313" key="5">
    <source>
        <dbReference type="Proteomes" id="UP000053328"/>
    </source>
</evidence>
<dbReference type="VEuPathDB" id="FungiDB:PV08_10433"/>
<dbReference type="AlphaFoldDB" id="A0A0D2AWQ9"/>
<feature type="compositionally biased region" description="Low complexity" evidence="1">
    <location>
        <begin position="435"/>
        <end position="447"/>
    </location>
</feature>
<keyword evidence="2" id="KW-0472">Membrane</keyword>
<keyword evidence="2" id="KW-1133">Transmembrane helix</keyword>
<dbReference type="OrthoDB" id="3918601at2759"/>
<keyword evidence="5" id="KW-1185">Reference proteome</keyword>
<feature type="transmembrane region" description="Helical" evidence="2">
    <location>
        <begin position="171"/>
        <end position="194"/>
    </location>
</feature>
<proteinExistence type="predicted"/>
<feature type="transmembrane region" description="Helical" evidence="2">
    <location>
        <begin position="52"/>
        <end position="73"/>
    </location>
</feature>
<evidence type="ECO:0000313" key="4">
    <source>
        <dbReference type="EMBL" id="KIW11133.1"/>
    </source>
</evidence>
<keyword evidence="2" id="KW-0812">Transmembrane</keyword>
<feature type="region of interest" description="Disordered" evidence="1">
    <location>
        <begin position="364"/>
        <end position="496"/>
    </location>
</feature>
<feature type="transmembrane region" description="Helical" evidence="2">
    <location>
        <begin position="206"/>
        <end position="227"/>
    </location>
</feature>
<feature type="compositionally biased region" description="Basic residues" evidence="1">
    <location>
        <begin position="389"/>
        <end position="400"/>
    </location>
</feature>
<dbReference type="Pfam" id="PF20684">
    <property type="entry name" value="Fung_rhodopsin"/>
    <property type="match status" value="1"/>
</dbReference>
<dbReference type="STRING" id="91928.A0A0D2AWQ9"/>
<feature type="domain" description="Rhodopsin" evidence="3">
    <location>
        <begin position="37"/>
        <end position="266"/>
    </location>
</feature>
<feature type="transmembrane region" description="Helical" evidence="2">
    <location>
        <begin position="129"/>
        <end position="151"/>
    </location>
</feature>
<evidence type="ECO:0000259" key="3">
    <source>
        <dbReference type="Pfam" id="PF20684"/>
    </source>
</evidence>
<dbReference type="Proteomes" id="UP000053328">
    <property type="component" value="Unassembled WGS sequence"/>
</dbReference>
<evidence type="ECO:0000256" key="2">
    <source>
        <dbReference type="SAM" id="Phobius"/>
    </source>
</evidence>
<dbReference type="PANTHER" id="PTHR38794">
    <property type="entry name" value="INTEGRAL MEMBRANE PROTEIN"/>
    <property type="match status" value="1"/>
</dbReference>
<dbReference type="PANTHER" id="PTHR38794:SF3">
    <property type="entry name" value="INTEGRAL MEMBRANE PROTEIN"/>
    <property type="match status" value="1"/>
</dbReference>
<feature type="transmembrane region" description="Helical" evidence="2">
    <location>
        <begin position="18"/>
        <end position="40"/>
    </location>
</feature>
<feature type="transmembrane region" description="Helical" evidence="2">
    <location>
        <begin position="95"/>
        <end position="117"/>
    </location>
</feature>
<sequence>MASEVQAKGDGQQYHGSILEILTIVLACVSVLVVTVRGVARHRISRIVESTDILLPIALVFLLAQTVFVRSAISNGLGRHVDTLDADQVSTFEKLIYAANLLTRLVLAFGQVIVVLIIKNVEPPRPVRIGCNCLLGIIVIYSALALAILAFQCSLPTPWLVADDRCVDRQTFFTSFVIADIVIDAVTLILPVIMICRASTTRDQRVFVCLLLGSRVVLPLVAAPQLYHLRLVMASKDLTWNMVTLQTWVQVSMNLSIITASLPSFGMVMWDLWAFGSSRLRATRSVKSTNTSRDFGHELGFETSPPRYEYAASGKWEGLDEPGPVICAPEKDRDDDNWSELLLSKVHEIGSVESYDAVIDHYEKSEHPDESEELRQQRYHAPAPAYTPSRRRYRSNHRRRQPDILSPVIERSPYIGGATTPRIPASPSQHWGNFQQQRQQQHQQQQQPYLPNDNNKNDDDDNVVLILPNPPYSPRMDSPKPPSYAASSHYDDDRSEIEPSEFDVDSYYFGNTNYLRQYDPHRTDLFLQSMIDDLQKENAQVDPSKRWEHGWI</sequence>
<dbReference type="EMBL" id="KN847499">
    <property type="protein sequence ID" value="KIW11133.1"/>
    <property type="molecule type" value="Genomic_DNA"/>
</dbReference>
<dbReference type="HOGENOM" id="CLU_493493_0_0_1"/>
<organism evidence="4 5">
    <name type="scientific">Exophiala spinifera</name>
    <dbReference type="NCBI Taxonomy" id="91928"/>
    <lineage>
        <taxon>Eukaryota</taxon>
        <taxon>Fungi</taxon>
        <taxon>Dikarya</taxon>
        <taxon>Ascomycota</taxon>
        <taxon>Pezizomycotina</taxon>
        <taxon>Eurotiomycetes</taxon>
        <taxon>Chaetothyriomycetidae</taxon>
        <taxon>Chaetothyriales</taxon>
        <taxon>Herpotrichiellaceae</taxon>
        <taxon>Exophiala</taxon>
    </lineage>
</organism>
<dbReference type="GeneID" id="27337516"/>
<protein>
    <recommendedName>
        <fullName evidence="3">Rhodopsin domain-containing protein</fullName>
    </recommendedName>
</protein>
<dbReference type="InterPro" id="IPR049326">
    <property type="entry name" value="Rhodopsin_dom_fungi"/>
</dbReference>
<dbReference type="RefSeq" id="XP_016231349.1">
    <property type="nucleotide sequence ID" value="XM_016384747.1"/>
</dbReference>
<feature type="compositionally biased region" description="Basic and acidic residues" evidence="1">
    <location>
        <begin position="364"/>
        <end position="376"/>
    </location>
</feature>
<accession>A0A0D2AWQ9</accession>
<name>A0A0D2AWQ9_9EURO</name>
<reference evidence="4 5" key="1">
    <citation type="submission" date="2015-01" db="EMBL/GenBank/DDBJ databases">
        <title>The Genome Sequence of Exophiala spinifera CBS89968.</title>
        <authorList>
            <consortium name="The Broad Institute Genomics Platform"/>
            <person name="Cuomo C."/>
            <person name="de Hoog S."/>
            <person name="Gorbushina A."/>
            <person name="Stielow B."/>
            <person name="Teixiera M."/>
            <person name="Abouelleil A."/>
            <person name="Chapman S.B."/>
            <person name="Priest M."/>
            <person name="Young S.K."/>
            <person name="Wortman J."/>
            <person name="Nusbaum C."/>
            <person name="Birren B."/>
        </authorList>
    </citation>
    <scope>NUCLEOTIDE SEQUENCE [LARGE SCALE GENOMIC DNA]</scope>
    <source>
        <strain evidence="4 5">CBS 89968</strain>
    </source>
</reference>
<evidence type="ECO:0000256" key="1">
    <source>
        <dbReference type="SAM" id="MobiDB-lite"/>
    </source>
</evidence>
<gene>
    <name evidence="4" type="ORF">PV08_10433</name>
</gene>